<dbReference type="InterPro" id="IPR018393">
    <property type="entry name" value="NADHpl_OxRdtase_5_subgr"/>
</dbReference>
<dbReference type="PRINTS" id="PR01435">
    <property type="entry name" value="NPOXDRDTASE5"/>
</dbReference>
<accession>A0A381X274</accession>
<feature type="transmembrane region" description="Helical" evidence="5">
    <location>
        <begin position="107"/>
        <end position="123"/>
    </location>
</feature>
<dbReference type="EMBL" id="UINC01013658">
    <property type="protein sequence ID" value="SVA58854.1"/>
    <property type="molecule type" value="Genomic_DNA"/>
</dbReference>
<feature type="transmembrane region" description="Helical" evidence="5">
    <location>
        <begin position="274"/>
        <end position="294"/>
    </location>
</feature>
<dbReference type="PANTHER" id="PTHR42829">
    <property type="entry name" value="NADH-UBIQUINONE OXIDOREDUCTASE CHAIN 5"/>
    <property type="match status" value="1"/>
</dbReference>
<evidence type="ECO:0000256" key="2">
    <source>
        <dbReference type="ARBA" id="ARBA00022692"/>
    </source>
</evidence>
<evidence type="ECO:0008006" key="9">
    <source>
        <dbReference type="Google" id="ProtNLM"/>
    </source>
</evidence>
<feature type="transmembrane region" description="Helical" evidence="5">
    <location>
        <begin position="129"/>
        <end position="149"/>
    </location>
</feature>
<feature type="domain" description="NADH-Ubiquinone oxidoreductase (complex I) chain 5 N-terminal" evidence="7">
    <location>
        <begin position="57"/>
        <end position="108"/>
    </location>
</feature>
<feature type="transmembrane region" description="Helical" evidence="5">
    <location>
        <begin position="371"/>
        <end position="390"/>
    </location>
</feature>
<feature type="transmembrane region" description="Helical" evidence="5">
    <location>
        <begin position="443"/>
        <end position="462"/>
    </location>
</feature>
<dbReference type="Gene3D" id="1.20.5.2700">
    <property type="match status" value="1"/>
</dbReference>
<feature type="domain" description="NADH:quinone oxidoreductase/Mrp antiporter transmembrane" evidence="6">
    <location>
        <begin position="125"/>
        <end position="417"/>
    </location>
</feature>
<dbReference type="AlphaFoldDB" id="A0A381X274"/>
<feature type="transmembrane region" description="Helical" evidence="5">
    <location>
        <begin position="301"/>
        <end position="327"/>
    </location>
</feature>
<dbReference type="GO" id="GO:0016020">
    <property type="term" value="C:membrane"/>
    <property type="evidence" value="ECO:0007669"/>
    <property type="project" value="UniProtKB-SubCell"/>
</dbReference>
<evidence type="ECO:0000313" key="8">
    <source>
        <dbReference type="EMBL" id="SVA58854.1"/>
    </source>
</evidence>
<gene>
    <name evidence="8" type="ORF">METZ01_LOCUS111708</name>
</gene>
<dbReference type="NCBIfam" id="TIGR01974">
    <property type="entry name" value="NDH_I_L"/>
    <property type="match status" value="1"/>
</dbReference>
<evidence type="ECO:0000259" key="6">
    <source>
        <dbReference type="Pfam" id="PF00361"/>
    </source>
</evidence>
<dbReference type="NCBIfam" id="NF005141">
    <property type="entry name" value="PRK06590.1"/>
    <property type="match status" value="1"/>
</dbReference>
<feature type="transmembrane region" description="Helical" evidence="5">
    <location>
        <begin position="333"/>
        <end position="350"/>
    </location>
</feature>
<protein>
    <recommendedName>
        <fullName evidence="9">NADH:quinone oxidoreductase/Mrp antiporter membrane subunit domain-containing protein</fullName>
    </recommendedName>
</protein>
<dbReference type="GO" id="GO:0003954">
    <property type="term" value="F:NADH dehydrogenase activity"/>
    <property type="evidence" value="ECO:0007669"/>
    <property type="project" value="TreeGrafter"/>
</dbReference>
<comment type="subcellular location">
    <subcellularLocation>
        <location evidence="1">Membrane</location>
        <topology evidence="1">Multi-pass membrane protein</topology>
    </subcellularLocation>
</comment>
<feature type="transmembrane region" description="Helical" evidence="5">
    <location>
        <begin position="161"/>
        <end position="180"/>
    </location>
</feature>
<feature type="transmembrane region" description="Helical" evidence="5">
    <location>
        <begin position="607"/>
        <end position="626"/>
    </location>
</feature>
<dbReference type="InterPro" id="IPR001516">
    <property type="entry name" value="Proton_antipo_N"/>
</dbReference>
<evidence type="ECO:0000256" key="5">
    <source>
        <dbReference type="SAM" id="Phobius"/>
    </source>
</evidence>
<evidence type="ECO:0000259" key="7">
    <source>
        <dbReference type="Pfam" id="PF00662"/>
    </source>
</evidence>
<keyword evidence="2 5" id="KW-0812">Transmembrane</keyword>
<name>A0A381X274_9ZZZZ</name>
<feature type="transmembrane region" description="Helical" evidence="5">
    <location>
        <begin position="244"/>
        <end position="262"/>
    </location>
</feature>
<reference evidence="8" key="1">
    <citation type="submission" date="2018-05" db="EMBL/GenBank/DDBJ databases">
        <authorList>
            <person name="Lanie J.A."/>
            <person name="Ng W.-L."/>
            <person name="Kazmierczak K.M."/>
            <person name="Andrzejewski T.M."/>
            <person name="Davidsen T.M."/>
            <person name="Wayne K.J."/>
            <person name="Tettelin H."/>
            <person name="Glass J.I."/>
            <person name="Rusch D."/>
            <person name="Podicherti R."/>
            <person name="Tsui H.-C.T."/>
            <person name="Winkler M.E."/>
        </authorList>
    </citation>
    <scope>NUCLEOTIDE SEQUENCE</scope>
</reference>
<organism evidence="8">
    <name type="scientific">marine metagenome</name>
    <dbReference type="NCBI Taxonomy" id="408172"/>
    <lineage>
        <taxon>unclassified sequences</taxon>
        <taxon>metagenomes</taxon>
        <taxon>ecological metagenomes</taxon>
    </lineage>
</organism>
<evidence type="ECO:0000256" key="3">
    <source>
        <dbReference type="ARBA" id="ARBA00022989"/>
    </source>
</evidence>
<feature type="transmembrane region" description="Helical" evidence="5">
    <location>
        <begin position="200"/>
        <end position="223"/>
    </location>
</feature>
<dbReference type="InterPro" id="IPR001750">
    <property type="entry name" value="ND/Mrp_TM"/>
</dbReference>
<feature type="transmembrane region" description="Helical" evidence="5">
    <location>
        <begin position="482"/>
        <end position="502"/>
    </location>
</feature>
<feature type="transmembrane region" description="Helical" evidence="5">
    <location>
        <begin position="75"/>
        <end position="95"/>
    </location>
</feature>
<keyword evidence="3 5" id="KW-1133">Transmembrane helix</keyword>
<dbReference type="GO" id="GO:0042773">
    <property type="term" value="P:ATP synthesis coupled electron transport"/>
    <property type="evidence" value="ECO:0007669"/>
    <property type="project" value="InterPro"/>
</dbReference>
<dbReference type="GO" id="GO:0015990">
    <property type="term" value="P:electron transport coupled proton transport"/>
    <property type="evidence" value="ECO:0007669"/>
    <property type="project" value="TreeGrafter"/>
</dbReference>
<dbReference type="PRINTS" id="PR01434">
    <property type="entry name" value="NADHDHGNASE5"/>
</dbReference>
<sequence>MLPLLAATLTCGVQNGRRAASVAIAAMLGSCGLALSALKEAWGMKPTDDPLTFDFEWLTVGNDTVINFGFVLDPLTGVMAAMVTFVGLLIFIYSAGYMKEDERMARFFCYLSLFAAGMLGLVLVNNLLLLFMCWEIVGLASYLLISFWFHKPEAAAAGKKAFIVTRIGDLGFLIGILLAFKTTGTLTLYDGGQGLLELPIGATVLGLKASAMISLLLFMGAVGKSGQLPLHVWLPDAMEGPTPVSALIHAATMVAAGVFLVARTMPLFENGGTLPVVAWTGAITALVAAFIALGQYDIKRILAYSTVSQLGLMMVGLGVGGVAVGMFHLLTHAFFKALLFLGAGSIIHGCDEEQDIRKMGGVWKTMRITSLAYLCGTAALVAFPFTSGFFSKDEILAAAWDTNQPVFWIAAAASLLTAVYMTRQCMYVFPGAHRGAHTPHESPRIMTVPLVILAVFALGLGALTHSSVFEKLPGAPAEHETIIIIVSVIVVLGGIALGWLIYRGRALGQAADPLAVTPLVRKLWFDELYAATVSRLWALAIVIAEQLNELLLFVRDLAVLLADRIGNAFAIGGDRKLIDTLAFDGMCNRLRSAGHAVTRPQNGFLPGYLRLIALGAVALGLLVSWMK</sequence>
<dbReference type="Pfam" id="PF00361">
    <property type="entry name" value="Proton_antipo_M"/>
    <property type="match status" value="1"/>
</dbReference>
<evidence type="ECO:0000256" key="4">
    <source>
        <dbReference type="ARBA" id="ARBA00023136"/>
    </source>
</evidence>
<dbReference type="Pfam" id="PF00662">
    <property type="entry name" value="Proton_antipo_N"/>
    <property type="match status" value="1"/>
</dbReference>
<dbReference type="InterPro" id="IPR003945">
    <property type="entry name" value="NU5C-like"/>
</dbReference>
<dbReference type="PANTHER" id="PTHR42829:SF2">
    <property type="entry name" value="NADH-UBIQUINONE OXIDOREDUCTASE CHAIN 5"/>
    <property type="match status" value="1"/>
</dbReference>
<feature type="transmembrane region" description="Helical" evidence="5">
    <location>
        <begin position="405"/>
        <end position="422"/>
    </location>
</feature>
<keyword evidence="4 5" id="KW-0472">Membrane</keyword>
<evidence type="ECO:0000256" key="1">
    <source>
        <dbReference type="ARBA" id="ARBA00004141"/>
    </source>
</evidence>
<proteinExistence type="predicted"/>
<dbReference type="GO" id="GO:0008137">
    <property type="term" value="F:NADH dehydrogenase (ubiquinone) activity"/>
    <property type="evidence" value="ECO:0007669"/>
    <property type="project" value="InterPro"/>
</dbReference>